<name>A0A5N5QWC5_9AGAM</name>
<dbReference type="Gene3D" id="3.30.30.30">
    <property type="match status" value="1"/>
</dbReference>
<dbReference type="GO" id="GO:0005829">
    <property type="term" value="C:cytosol"/>
    <property type="evidence" value="ECO:0007669"/>
    <property type="project" value="TreeGrafter"/>
</dbReference>
<keyword evidence="2" id="KW-0547">Nucleotide-binding</keyword>
<dbReference type="Gene3D" id="1.20.1270.10">
    <property type="match status" value="1"/>
</dbReference>
<keyword evidence="3" id="KW-0067">ATP-binding</keyword>
<feature type="region of interest" description="Disordered" evidence="4">
    <location>
        <begin position="725"/>
        <end position="770"/>
    </location>
</feature>
<dbReference type="AlphaFoldDB" id="A0A5N5QWC5"/>
<comment type="similarity">
    <text evidence="1">Belongs to the heat shock protein 70 family.</text>
</comment>
<keyword evidence="5" id="KW-0812">Transmembrane</keyword>
<dbReference type="InterPro" id="IPR029047">
    <property type="entry name" value="HSP70_peptide-bd_sf"/>
</dbReference>
<dbReference type="GO" id="GO:0005524">
    <property type="term" value="F:ATP binding"/>
    <property type="evidence" value="ECO:0007669"/>
    <property type="project" value="UniProtKB-KW"/>
</dbReference>
<dbReference type="GO" id="GO:0005634">
    <property type="term" value="C:nucleus"/>
    <property type="evidence" value="ECO:0007669"/>
    <property type="project" value="TreeGrafter"/>
</dbReference>
<protein>
    <submittedName>
        <fullName evidence="6">Heat shock protein</fullName>
    </submittedName>
</protein>
<feature type="region of interest" description="Disordered" evidence="4">
    <location>
        <begin position="1064"/>
        <end position="1084"/>
    </location>
</feature>
<dbReference type="FunFam" id="1.20.1270.10:FF:000002">
    <property type="entry name" value="Heat shock 70 kDa protein 4"/>
    <property type="match status" value="1"/>
</dbReference>
<reference evidence="6 7" key="1">
    <citation type="journal article" date="2019" name="Fungal Biol. Biotechnol.">
        <title>Draft genome sequence of fastidious pathogen Ceratobasidium theobromae, which causes vascular-streak dieback in Theobroma cacao.</title>
        <authorList>
            <person name="Ali S.S."/>
            <person name="Asman A."/>
            <person name="Shao J."/>
            <person name="Firmansyah A.P."/>
            <person name="Susilo A.W."/>
            <person name="Rosmana A."/>
            <person name="McMahon P."/>
            <person name="Junaid M."/>
            <person name="Guest D."/>
            <person name="Kheng T.Y."/>
            <person name="Meinhardt L.W."/>
            <person name="Bailey B.A."/>
        </authorList>
    </citation>
    <scope>NUCLEOTIDE SEQUENCE [LARGE SCALE GENOMIC DNA]</scope>
    <source>
        <strain evidence="6 7">CT2</strain>
    </source>
</reference>
<dbReference type="SUPFAM" id="SSF53067">
    <property type="entry name" value="Actin-like ATPase domain"/>
    <property type="match status" value="2"/>
</dbReference>
<dbReference type="InterPro" id="IPR013126">
    <property type="entry name" value="Hsp_70_fam"/>
</dbReference>
<evidence type="ECO:0000256" key="2">
    <source>
        <dbReference type="ARBA" id="ARBA00022741"/>
    </source>
</evidence>
<proteinExistence type="inferred from homology"/>
<dbReference type="PROSITE" id="PS01036">
    <property type="entry name" value="HSP70_3"/>
    <property type="match status" value="1"/>
</dbReference>
<dbReference type="FunFam" id="3.30.420.40:FF:000171">
    <property type="entry name" value="Heat shock 70 kDa protein 4"/>
    <property type="match status" value="2"/>
</dbReference>
<dbReference type="Gene3D" id="3.30.420.40">
    <property type="match status" value="2"/>
</dbReference>
<dbReference type="PANTHER" id="PTHR45639:SF4">
    <property type="entry name" value="HSC70CB, ISOFORM G"/>
    <property type="match status" value="1"/>
</dbReference>
<evidence type="ECO:0000256" key="3">
    <source>
        <dbReference type="ARBA" id="ARBA00022840"/>
    </source>
</evidence>
<sequence length="1084" mass="118709">MASVVGIDFGNLASKIGVARKGGIDVIVNETSNRATPSLVSFGVKSRAMGEAAKTLETSNFKNTVGSLKRLIGRSLSEPEITEVEKQYLNAQLVDVEGTVGVNYLGEPNTFSATQLVAMYLGKLRDITAAEIKAAPSDVVIAVPGWYNDTQRRAVLDAAHIAGLNPLRLINDTTAIALGYGITKSDLPEPDAPRNVVFIDIGHSNYSVAVVAFAKGQLSVKSTAYDRNFGGRNIDLALVKHFAVEFKEKYKVDVLSSPKAIFRLSAACEKLKKVLSANAEAPLNVESLMNDIDASSKMTREQFEAIITEPLSRVTAPLEEALLEAGLTSDQIHSVELVGGSSRIPAIRTRIRDFFGASRQLSSTLNADEAVCRGATFACAMLSPVFRVREFNVQDITPYSIKTSWERVPGDADEDDTELVVFPRGNNIPSTKVLTFYRSAPFELEASYAEPGKVHGPTKIGNFQCKNVPPSANGDPVQIKVKTRLNLHGILSFEGAQLIEEELAEPEPLPEGAEGEPPKPRKLVKKTDLPVATQYNSIATATLEKYREAEASMHAADKLVADTEDRKNALEEYVYDMRDKLDGRLAPFALPDEKQKILDLARQAEDWLYSEEGEDASKSAYVERLDKLHALGDPITTRYRESDARPRAAAQLRETIGAYMSQVNQPEYAHIDEAERNKVVERCATEQQWLDDMSARQLEKPKTADPILTSVEILKRRDELIYFAQPIMSKPKPKPQPTSTTETPQGTGTPQPQSGTQTPDPGAKKAPQEPQEMDLTFCEDERSGDQLGCGIIVGPHPFWDQSVDPDTRLAEAFLAPNQSPQPQLNHNHIALLEMKLSSISVILTAAAGLVSAAPLRVVIVTSDRHVAAPMARVPVWAQAVRWGHAAAPTFNSLPPLAQPAGSAPPSMGDRLVTEVPHPRQRMRGGCRGMRAKTLQFGNRLRVVLGLPPIDYHSHRHAMGTVIIERLPQSNVVPTHHRHHIRPHYVHKAPLAVRLSHALATLGPWEGRAVSFVLGCGVGAILRMLFIFGVLIVRSVRSCRQERRVMLEEDTVIFVADIKEPTEVETPPAYAEKTDAAPEGHNATN</sequence>
<dbReference type="InterPro" id="IPR029048">
    <property type="entry name" value="HSP70_C_sf"/>
</dbReference>
<dbReference type="Gene3D" id="2.60.34.10">
    <property type="entry name" value="Substrate Binding Domain Of DNAk, Chain A, domain 1"/>
    <property type="match status" value="1"/>
</dbReference>
<dbReference type="Gene3D" id="3.90.640.10">
    <property type="entry name" value="Actin, Chain A, domain 4"/>
    <property type="match status" value="1"/>
</dbReference>
<dbReference type="Proteomes" id="UP000383932">
    <property type="component" value="Unassembled WGS sequence"/>
</dbReference>
<dbReference type="GO" id="GO:0140662">
    <property type="term" value="F:ATP-dependent protein folding chaperone"/>
    <property type="evidence" value="ECO:0007669"/>
    <property type="project" value="InterPro"/>
</dbReference>
<evidence type="ECO:0000313" key="6">
    <source>
        <dbReference type="EMBL" id="KAB5596052.1"/>
    </source>
</evidence>
<keyword evidence="5" id="KW-0472">Membrane</keyword>
<gene>
    <name evidence="6" type="ORF">CTheo_569</name>
</gene>
<dbReference type="PANTHER" id="PTHR45639">
    <property type="entry name" value="HSC70CB, ISOFORM G-RELATED"/>
    <property type="match status" value="1"/>
</dbReference>
<dbReference type="EMBL" id="SSOP01000004">
    <property type="protein sequence ID" value="KAB5596052.1"/>
    <property type="molecule type" value="Genomic_DNA"/>
</dbReference>
<comment type="caution">
    <text evidence="6">The sequence shown here is derived from an EMBL/GenBank/DDBJ whole genome shotgun (WGS) entry which is preliminary data.</text>
</comment>
<dbReference type="PRINTS" id="PR00301">
    <property type="entry name" value="HEATSHOCK70"/>
</dbReference>
<dbReference type="FunFam" id="3.30.30.30:FF:000002">
    <property type="entry name" value="Heat shock 70 kDa protein 4"/>
    <property type="match status" value="1"/>
</dbReference>
<dbReference type="SUPFAM" id="SSF100920">
    <property type="entry name" value="Heat shock protein 70kD (HSP70), peptide-binding domain"/>
    <property type="match status" value="1"/>
</dbReference>
<feature type="transmembrane region" description="Helical" evidence="5">
    <location>
        <begin position="1008"/>
        <end position="1032"/>
    </location>
</feature>
<dbReference type="FunFam" id="3.90.640.10:FF:000004">
    <property type="entry name" value="Heat shock 70 kDa protein 4"/>
    <property type="match status" value="1"/>
</dbReference>
<evidence type="ECO:0000256" key="1">
    <source>
        <dbReference type="ARBA" id="ARBA00007381"/>
    </source>
</evidence>
<evidence type="ECO:0000256" key="4">
    <source>
        <dbReference type="SAM" id="MobiDB-lite"/>
    </source>
</evidence>
<organism evidence="6 7">
    <name type="scientific">Ceratobasidium theobromae</name>
    <dbReference type="NCBI Taxonomy" id="1582974"/>
    <lineage>
        <taxon>Eukaryota</taxon>
        <taxon>Fungi</taxon>
        <taxon>Dikarya</taxon>
        <taxon>Basidiomycota</taxon>
        <taxon>Agaricomycotina</taxon>
        <taxon>Agaricomycetes</taxon>
        <taxon>Cantharellales</taxon>
        <taxon>Ceratobasidiaceae</taxon>
        <taxon>Ceratobasidium</taxon>
    </lineage>
</organism>
<evidence type="ECO:0000313" key="7">
    <source>
        <dbReference type="Proteomes" id="UP000383932"/>
    </source>
</evidence>
<keyword evidence="7" id="KW-1185">Reference proteome</keyword>
<dbReference type="Pfam" id="PF00012">
    <property type="entry name" value="HSP70"/>
    <property type="match status" value="1"/>
</dbReference>
<dbReference type="SUPFAM" id="SSF100934">
    <property type="entry name" value="Heat shock protein 70kD (HSP70), C-terminal subdomain"/>
    <property type="match status" value="2"/>
</dbReference>
<dbReference type="OrthoDB" id="434160at2759"/>
<keyword evidence="6" id="KW-0346">Stress response</keyword>
<feature type="compositionally biased region" description="Low complexity" evidence="4">
    <location>
        <begin position="737"/>
        <end position="759"/>
    </location>
</feature>
<evidence type="ECO:0000256" key="5">
    <source>
        <dbReference type="SAM" id="Phobius"/>
    </source>
</evidence>
<accession>A0A5N5QWC5</accession>
<keyword evidence="5" id="KW-1133">Transmembrane helix</keyword>
<dbReference type="InterPro" id="IPR043129">
    <property type="entry name" value="ATPase_NBD"/>
</dbReference>
<dbReference type="InterPro" id="IPR018181">
    <property type="entry name" value="Heat_shock_70_CS"/>
</dbReference>